<name>X1MN92_9ZZZZ</name>
<comment type="cofactor">
    <cofactor evidence="1">
        <name>FAD</name>
        <dbReference type="ChEBI" id="CHEBI:57692"/>
    </cofactor>
</comment>
<protein>
    <recommendedName>
        <fullName evidence="4">FAD/NAD(P)-binding domain-containing protein</fullName>
    </recommendedName>
</protein>
<dbReference type="PANTHER" id="PTHR43429">
    <property type="entry name" value="PYRIDINE NUCLEOTIDE-DISULFIDE OXIDOREDUCTASE DOMAIN-CONTAINING"/>
    <property type="match status" value="1"/>
</dbReference>
<evidence type="ECO:0000256" key="3">
    <source>
        <dbReference type="ARBA" id="ARBA00022827"/>
    </source>
</evidence>
<evidence type="ECO:0000256" key="1">
    <source>
        <dbReference type="ARBA" id="ARBA00001974"/>
    </source>
</evidence>
<proteinExistence type="predicted"/>
<dbReference type="GO" id="GO:0016491">
    <property type="term" value="F:oxidoreductase activity"/>
    <property type="evidence" value="ECO:0007669"/>
    <property type="project" value="InterPro"/>
</dbReference>
<dbReference type="InterPro" id="IPR023753">
    <property type="entry name" value="FAD/NAD-binding_dom"/>
</dbReference>
<dbReference type="AlphaFoldDB" id="X1MN92"/>
<dbReference type="PRINTS" id="PR00368">
    <property type="entry name" value="FADPNR"/>
</dbReference>
<evidence type="ECO:0000256" key="2">
    <source>
        <dbReference type="ARBA" id="ARBA00022630"/>
    </source>
</evidence>
<dbReference type="PROSITE" id="PS51257">
    <property type="entry name" value="PROKAR_LIPOPROTEIN"/>
    <property type="match status" value="1"/>
</dbReference>
<dbReference type="SUPFAM" id="SSF51905">
    <property type="entry name" value="FAD/NAD(P)-binding domain"/>
    <property type="match status" value="1"/>
</dbReference>
<keyword evidence="2" id="KW-0285">Flavoprotein</keyword>
<organism evidence="5">
    <name type="scientific">marine sediment metagenome</name>
    <dbReference type="NCBI Taxonomy" id="412755"/>
    <lineage>
        <taxon>unclassified sequences</taxon>
        <taxon>metagenomes</taxon>
        <taxon>ecological metagenomes</taxon>
    </lineage>
</organism>
<dbReference type="PANTHER" id="PTHR43429:SF3">
    <property type="entry name" value="NITRITE REDUCTASE [NAD(P)H]"/>
    <property type="match status" value="1"/>
</dbReference>
<dbReference type="PRINTS" id="PR00411">
    <property type="entry name" value="PNDRDTASEI"/>
</dbReference>
<sequence length="292" mass="31548">MKGSDVVVIGGSAGGIPAAISCRRRYPEKSVLLIRKEEQVLIPCGLPYIFGTVGSPEKNLIPDAMLKNNGIELIIGEVVEIDRDKKVVSIADGEAVSYDKLVLATGSLPVILPIPGVDKENVLSAIKDVAYLNNMLDKVNQAKDIIIIGGGFIGVEFADECKKNRDNSVTIIEILPHCLELALDEEFCIEAERGLAERGIKLLTNKRVEAILGNKQVSAVRLADAQERKADMVIMGVGARPNTELAEKAGLQIGPTRAIAVDRFMRTITDPNIFACGDCAEKYAYFSGKPSR</sequence>
<feature type="domain" description="FAD/NAD(P)-binding" evidence="4">
    <location>
        <begin position="5"/>
        <end position="282"/>
    </location>
</feature>
<dbReference type="Gene3D" id="3.50.50.60">
    <property type="entry name" value="FAD/NAD(P)-binding domain"/>
    <property type="match status" value="2"/>
</dbReference>
<reference evidence="5" key="1">
    <citation type="journal article" date="2014" name="Front. Microbiol.">
        <title>High frequency of phylogenetically diverse reductive dehalogenase-homologous genes in deep subseafloor sedimentary metagenomes.</title>
        <authorList>
            <person name="Kawai M."/>
            <person name="Futagami T."/>
            <person name="Toyoda A."/>
            <person name="Takaki Y."/>
            <person name="Nishi S."/>
            <person name="Hori S."/>
            <person name="Arai W."/>
            <person name="Tsubouchi T."/>
            <person name="Morono Y."/>
            <person name="Uchiyama I."/>
            <person name="Ito T."/>
            <person name="Fujiyama A."/>
            <person name="Inagaki F."/>
            <person name="Takami H."/>
        </authorList>
    </citation>
    <scope>NUCLEOTIDE SEQUENCE</scope>
    <source>
        <strain evidence="5">Expedition CK06-06</strain>
    </source>
</reference>
<comment type="caution">
    <text evidence="5">The sequence shown here is derived from an EMBL/GenBank/DDBJ whole genome shotgun (WGS) entry which is preliminary data.</text>
</comment>
<evidence type="ECO:0000313" key="5">
    <source>
        <dbReference type="EMBL" id="GAI07859.1"/>
    </source>
</evidence>
<accession>X1MN92</accession>
<feature type="non-terminal residue" evidence="5">
    <location>
        <position position="292"/>
    </location>
</feature>
<evidence type="ECO:0000259" key="4">
    <source>
        <dbReference type="Pfam" id="PF07992"/>
    </source>
</evidence>
<dbReference type="EMBL" id="BARV01003499">
    <property type="protein sequence ID" value="GAI07859.1"/>
    <property type="molecule type" value="Genomic_DNA"/>
</dbReference>
<dbReference type="Pfam" id="PF07992">
    <property type="entry name" value="Pyr_redox_2"/>
    <property type="match status" value="1"/>
</dbReference>
<keyword evidence="3" id="KW-0274">FAD</keyword>
<dbReference type="InterPro" id="IPR036188">
    <property type="entry name" value="FAD/NAD-bd_sf"/>
</dbReference>
<gene>
    <name evidence="5" type="ORF">S06H3_08330</name>
</gene>
<dbReference type="InterPro" id="IPR050260">
    <property type="entry name" value="FAD-bd_OxRdtase"/>
</dbReference>